<evidence type="ECO:0000256" key="1">
    <source>
        <dbReference type="ARBA" id="ARBA00001971"/>
    </source>
</evidence>
<reference evidence="10" key="1">
    <citation type="submission" date="2023-06" db="EMBL/GenBank/DDBJ databases">
        <title>Genome-scale phylogeny and comparative genomics of the fungal order Sordariales.</title>
        <authorList>
            <consortium name="Lawrence Berkeley National Laboratory"/>
            <person name="Hensen N."/>
            <person name="Bonometti L."/>
            <person name="Westerberg I."/>
            <person name="Brannstrom I.O."/>
            <person name="Guillou S."/>
            <person name="Cros-Aarteil S."/>
            <person name="Calhoun S."/>
            <person name="Haridas S."/>
            <person name="Kuo A."/>
            <person name="Mondo S."/>
            <person name="Pangilinan J."/>
            <person name="Riley R."/>
            <person name="LaButti K."/>
            <person name="Andreopoulos B."/>
            <person name="Lipzen A."/>
            <person name="Chen C."/>
            <person name="Yanf M."/>
            <person name="Daum C."/>
            <person name="Ng V."/>
            <person name="Clum A."/>
            <person name="Steindorff A."/>
            <person name="Ohm R."/>
            <person name="Martin F."/>
            <person name="Silar P."/>
            <person name="Natvig D."/>
            <person name="Lalanne C."/>
            <person name="Gautier V."/>
            <person name="Ament-velasquez S.L."/>
            <person name="Kruys A."/>
            <person name="Hutchinson M.I."/>
            <person name="Powell A.J."/>
            <person name="Barry K."/>
            <person name="Miller A.N."/>
            <person name="Grigoriev I.V."/>
            <person name="Debuchy R."/>
            <person name="Gladieux P."/>
            <person name="Thoren M.H."/>
            <person name="Johannesson H."/>
        </authorList>
    </citation>
    <scope>NUCLEOTIDE SEQUENCE</scope>
    <source>
        <strain evidence="10">SMH3391-2</strain>
    </source>
</reference>
<comment type="caution">
    <text evidence="10">The sequence shown here is derived from an EMBL/GenBank/DDBJ whole genome shotgun (WGS) entry which is preliminary data.</text>
</comment>
<keyword evidence="9" id="KW-1133">Transmembrane helix</keyword>
<dbReference type="Pfam" id="PF00067">
    <property type="entry name" value="p450"/>
    <property type="match status" value="1"/>
</dbReference>
<dbReference type="GO" id="GO:0020037">
    <property type="term" value="F:heme binding"/>
    <property type="evidence" value="ECO:0007669"/>
    <property type="project" value="InterPro"/>
</dbReference>
<gene>
    <name evidence="10" type="ORF">B0T17DRAFT_621049</name>
</gene>
<dbReference type="InterPro" id="IPR002403">
    <property type="entry name" value="Cyt_P450_E_grp-IV"/>
</dbReference>
<dbReference type="GO" id="GO:0008395">
    <property type="term" value="F:steroid hydroxylase activity"/>
    <property type="evidence" value="ECO:0007669"/>
    <property type="project" value="TreeGrafter"/>
</dbReference>
<name>A0AA39TKH7_9PEZI</name>
<evidence type="ECO:0000256" key="7">
    <source>
        <dbReference type="PIRSR" id="PIRSR602403-1"/>
    </source>
</evidence>
<dbReference type="InterPro" id="IPR050529">
    <property type="entry name" value="CYP450_sterol_14alpha_dmase"/>
</dbReference>
<keyword evidence="4 7" id="KW-0479">Metal-binding</keyword>
<dbReference type="CDD" id="cd11040">
    <property type="entry name" value="CYP7_CYP8-like"/>
    <property type="match status" value="1"/>
</dbReference>
<evidence type="ECO:0000313" key="10">
    <source>
        <dbReference type="EMBL" id="KAK0610579.1"/>
    </source>
</evidence>
<evidence type="ECO:0000313" key="11">
    <source>
        <dbReference type="Proteomes" id="UP001174934"/>
    </source>
</evidence>
<evidence type="ECO:0000256" key="6">
    <source>
        <dbReference type="ARBA" id="ARBA00023033"/>
    </source>
</evidence>
<comment type="similarity">
    <text evidence="2">Belongs to the cytochrome P450 family.</text>
</comment>
<keyword evidence="5 7" id="KW-0408">Iron</keyword>
<dbReference type="GO" id="GO:0005506">
    <property type="term" value="F:iron ion binding"/>
    <property type="evidence" value="ECO:0007669"/>
    <property type="project" value="InterPro"/>
</dbReference>
<evidence type="ECO:0000256" key="9">
    <source>
        <dbReference type="SAM" id="Phobius"/>
    </source>
</evidence>
<keyword evidence="11" id="KW-1185">Reference proteome</keyword>
<keyword evidence="9" id="KW-0472">Membrane</keyword>
<keyword evidence="3 7" id="KW-0349">Heme</keyword>
<protein>
    <submittedName>
        <fullName evidence="10">Cytochrome P450</fullName>
    </submittedName>
</protein>
<evidence type="ECO:0000256" key="3">
    <source>
        <dbReference type="ARBA" id="ARBA00022617"/>
    </source>
</evidence>
<dbReference type="AlphaFoldDB" id="A0AA39TKH7"/>
<dbReference type="PANTHER" id="PTHR24304">
    <property type="entry name" value="CYTOCHROME P450 FAMILY 7"/>
    <property type="match status" value="1"/>
</dbReference>
<dbReference type="PANTHER" id="PTHR24304:SF2">
    <property type="entry name" value="24-HYDROXYCHOLESTEROL 7-ALPHA-HYDROXYLASE"/>
    <property type="match status" value="1"/>
</dbReference>
<dbReference type="InterPro" id="IPR036396">
    <property type="entry name" value="Cyt_P450_sf"/>
</dbReference>
<feature type="compositionally biased region" description="Low complexity" evidence="8">
    <location>
        <begin position="489"/>
        <end position="498"/>
    </location>
</feature>
<evidence type="ECO:0000256" key="4">
    <source>
        <dbReference type="ARBA" id="ARBA00022723"/>
    </source>
</evidence>
<keyword evidence="6" id="KW-0560">Oxidoreductase</keyword>
<dbReference type="InterPro" id="IPR001128">
    <property type="entry name" value="Cyt_P450"/>
</dbReference>
<feature type="binding site" description="axial binding residue" evidence="7">
    <location>
        <position position="531"/>
    </location>
    <ligand>
        <name>heme</name>
        <dbReference type="ChEBI" id="CHEBI:30413"/>
    </ligand>
    <ligandPart>
        <name>Fe</name>
        <dbReference type="ChEBI" id="CHEBI:18248"/>
    </ligandPart>
</feature>
<evidence type="ECO:0000256" key="5">
    <source>
        <dbReference type="ARBA" id="ARBA00023004"/>
    </source>
</evidence>
<dbReference type="EMBL" id="JAULSR010000010">
    <property type="protein sequence ID" value="KAK0610579.1"/>
    <property type="molecule type" value="Genomic_DNA"/>
</dbReference>
<organism evidence="10 11">
    <name type="scientific">Bombardia bombarda</name>
    <dbReference type="NCBI Taxonomy" id="252184"/>
    <lineage>
        <taxon>Eukaryota</taxon>
        <taxon>Fungi</taxon>
        <taxon>Dikarya</taxon>
        <taxon>Ascomycota</taxon>
        <taxon>Pezizomycotina</taxon>
        <taxon>Sordariomycetes</taxon>
        <taxon>Sordariomycetidae</taxon>
        <taxon>Sordariales</taxon>
        <taxon>Lasiosphaeriaceae</taxon>
        <taxon>Bombardia</taxon>
    </lineage>
</organism>
<accession>A0AA39TKH7</accession>
<feature type="transmembrane region" description="Helical" evidence="9">
    <location>
        <begin position="25"/>
        <end position="47"/>
    </location>
</feature>
<dbReference type="Gene3D" id="1.10.630.10">
    <property type="entry name" value="Cytochrome P450"/>
    <property type="match status" value="1"/>
</dbReference>
<feature type="region of interest" description="Disordered" evidence="8">
    <location>
        <begin position="483"/>
        <end position="507"/>
    </location>
</feature>
<dbReference type="GO" id="GO:0016705">
    <property type="term" value="F:oxidoreductase activity, acting on paired donors, with incorporation or reduction of molecular oxygen"/>
    <property type="evidence" value="ECO:0007669"/>
    <property type="project" value="InterPro"/>
</dbReference>
<dbReference type="Proteomes" id="UP001174934">
    <property type="component" value="Unassembled WGS sequence"/>
</dbReference>
<dbReference type="PRINTS" id="PR00465">
    <property type="entry name" value="EP450IV"/>
</dbReference>
<comment type="cofactor">
    <cofactor evidence="1 7">
        <name>heme</name>
        <dbReference type="ChEBI" id="CHEBI:30413"/>
    </cofactor>
</comment>
<sequence>MASNLVKYALDACSAWTWWDGRITIVGLVILPLLVTYLITSISAYVIKSKASSGQNGARPPPMPYLVPLLGNTFQFATKPESFLTNALKRFGKIPFRLLVGGETYYFMPPGEAVLAMFKASRDLTSKPLSVVSLRDQFNVPPADMKILYGDDSGVNPKPAEGFETMDPAHRIFHIMHTDLHTKLNGTALDAMMDRMVTVFSARLQAAAAVSQSSSRMDAHGWTCLPDLYQFLRDEMFRASTETLCGSLLLHQSPSFVADFWTFDSHMLALFGRVPRWLAPSAHAARDRALAAVKLWRQTALARFDYTDTDLFENAEWDPLWGTRLVRHRSVSIPKAGLSDDAGASFELGLIWGTNANAIPAAMWTLLGILQDPSVTARVLAEVLPCFDDSTGRLDPAKLYSQPLLTSAYMEALRMSSATTAARAPLSPNITLAGWTMERPATLLSLSWFAHHDDGFWNSDDHPLDTFWAERFLEYPDDPASGPIRKTTGDFGTKPTTTTRERSGEDDKTAKVVTSGIQGFYYPYGGGTKMCPGRFFAKQEIMSCVAMMLREFDIELEDRDAACKTRPDMHYFPIGVLPPDRPVPVRMRRRGRRF</sequence>
<proteinExistence type="inferred from homology"/>
<dbReference type="SUPFAM" id="SSF48264">
    <property type="entry name" value="Cytochrome P450"/>
    <property type="match status" value="1"/>
</dbReference>
<evidence type="ECO:0000256" key="8">
    <source>
        <dbReference type="SAM" id="MobiDB-lite"/>
    </source>
</evidence>
<evidence type="ECO:0000256" key="2">
    <source>
        <dbReference type="ARBA" id="ARBA00010617"/>
    </source>
</evidence>
<keyword evidence="9" id="KW-0812">Transmembrane</keyword>
<keyword evidence="6" id="KW-0503">Monooxygenase</keyword>